<dbReference type="OrthoDB" id="8000387at2"/>
<proteinExistence type="predicted"/>
<dbReference type="KEGG" id="mtea:DK419_26785"/>
<evidence type="ECO:0000313" key="1">
    <source>
        <dbReference type="EMBL" id="AWN49499.1"/>
    </source>
</evidence>
<gene>
    <name evidence="1" type="ORF">DK419_26785</name>
</gene>
<name>A0A2U8WTF7_9HYPH</name>
<dbReference type="Proteomes" id="UP000245444">
    <property type="component" value="Chromosome"/>
</dbReference>
<sequence>MKPEITSVAKDPTVAEACRSVARRLGRLDECRRRGLPIEAEEEALRALWTDLGLAYAREAVGVAELRHRRADPG</sequence>
<dbReference type="RefSeq" id="WP_109961767.1">
    <property type="nucleotide sequence ID" value="NZ_CP029553.1"/>
</dbReference>
<protein>
    <submittedName>
        <fullName evidence="1">Uncharacterized protein</fullName>
    </submittedName>
</protein>
<organism evidence="1 2">
    <name type="scientific">Methylobacterium terrae</name>
    <dbReference type="NCBI Taxonomy" id="2202827"/>
    <lineage>
        <taxon>Bacteria</taxon>
        <taxon>Pseudomonadati</taxon>
        <taxon>Pseudomonadota</taxon>
        <taxon>Alphaproteobacteria</taxon>
        <taxon>Hyphomicrobiales</taxon>
        <taxon>Methylobacteriaceae</taxon>
        <taxon>Methylobacterium</taxon>
    </lineage>
</organism>
<reference evidence="1 2" key="1">
    <citation type="submission" date="2018-05" db="EMBL/GenBank/DDBJ databases">
        <title>Complete Genome Sequence of Methylobacterium sp. 17Sr1-28.</title>
        <authorList>
            <person name="Srinivasan S."/>
        </authorList>
    </citation>
    <scope>NUCLEOTIDE SEQUENCE [LARGE SCALE GENOMIC DNA]</scope>
    <source>
        <strain evidence="1 2">17Sr1-28</strain>
    </source>
</reference>
<accession>A0A2U8WTF7</accession>
<dbReference type="AlphaFoldDB" id="A0A2U8WTF7"/>
<keyword evidence="2" id="KW-1185">Reference proteome</keyword>
<evidence type="ECO:0000313" key="2">
    <source>
        <dbReference type="Proteomes" id="UP000245444"/>
    </source>
</evidence>
<dbReference type="EMBL" id="CP029553">
    <property type="protein sequence ID" value="AWN49499.1"/>
    <property type="molecule type" value="Genomic_DNA"/>
</dbReference>